<dbReference type="RefSeq" id="XP_005838935.1">
    <property type="nucleotide sequence ID" value="XM_005838878.1"/>
</dbReference>
<dbReference type="InterPro" id="IPR002048">
    <property type="entry name" value="EF_hand_dom"/>
</dbReference>
<reference evidence="8" key="2">
    <citation type="submission" date="2012-11" db="EMBL/GenBank/DDBJ databases">
        <authorList>
            <person name="Kuo A."/>
            <person name="Curtis B.A."/>
            <person name="Tanifuji G."/>
            <person name="Burki F."/>
            <person name="Gruber A."/>
            <person name="Irimia M."/>
            <person name="Maruyama S."/>
            <person name="Arias M.C."/>
            <person name="Ball S.G."/>
            <person name="Gile G.H."/>
            <person name="Hirakawa Y."/>
            <person name="Hopkins J.F."/>
            <person name="Rensing S.A."/>
            <person name="Schmutz J."/>
            <person name="Symeonidi A."/>
            <person name="Elias M."/>
            <person name="Eveleigh R.J."/>
            <person name="Herman E.K."/>
            <person name="Klute M.J."/>
            <person name="Nakayama T."/>
            <person name="Obornik M."/>
            <person name="Reyes-Prieto A."/>
            <person name="Armbrust E.V."/>
            <person name="Aves S.J."/>
            <person name="Beiko R.G."/>
            <person name="Coutinho P."/>
            <person name="Dacks J.B."/>
            <person name="Durnford D.G."/>
            <person name="Fast N.M."/>
            <person name="Green B.R."/>
            <person name="Grisdale C."/>
            <person name="Hempe F."/>
            <person name="Henrissat B."/>
            <person name="Hoppner M.P."/>
            <person name="Ishida K.-I."/>
            <person name="Kim E."/>
            <person name="Koreny L."/>
            <person name="Kroth P.G."/>
            <person name="Liu Y."/>
            <person name="Malik S.-B."/>
            <person name="Maier U.G."/>
            <person name="McRose D."/>
            <person name="Mock T."/>
            <person name="Neilson J.A."/>
            <person name="Onodera N.T."/>
            <person name="Poole A.M."/>
            <person name="Pritham E.J."/>
            <person name="Richards T.A."/>
            <person name="Rocap G."/>
            <person name="Roy S.W."/>
            <person name="Sarai C."/>
            <person name="Schaack S."/>
            <person name="Shirato S."/>
            <person name="Slamovits C.H."/>
            <person name="Spencer D.F."/>
            <person name="Suzuki S."/>
            <person name="Worden A.Z."/>
            <person name="Zauner S."/>
            <person name="Barry K."/>
            <person name="Bell C."/>
            <person name="Bharti A.K."/>
            <person name="Crow J.A."/>
            <person name="Grimwood J."/>
            <person name="Kramer R."/>
            <person name="Lindquist E."/>
            <person name="Lucas S."/>
            <person name="Salamov A."/>
            <person name="McFadden G.I."/>
            <person name="Lane C.E."/>
            <person name="Keeling P.J."/>
            <person name="Gray M.W."/>
            <person name="Grigoriev I.V."/>
            <person name="Archibald J.M."/>
        </authorList>
    </citation>
    <scope>NUCLEOTIDE SEQUENCE</scope>
    <source>
        <strain evidence="8">CCMP2712</strain>
    </source>
</reference>
<dbReference type="STRING" id="905079.L1JUS2"/>
<dbReference type="PANTHER" id="PTHR12085:SF3">
    <property type="entry name" value="SERINE_THREONINE-PROTEIN PHOSPHATASE 2A REGULATORY SUBUNIT B'' SUBUNIT GAMMA"/>
    <property type="match status" value="1"/>
</dbReference>
<dbReference type="InterPro" id="IPR011992">
    <property type="entry name" value="EF-hand-dom_pair"/>
</dbReference>
<evidence type="ECO:0000256" key="3">
    <source>
        <dbReference type="ARBA" id="ARBA00022837"/>
    </source>
</evidence>
<sequence length="766" mass="87192">MAKMTRAELANVLLSSIKKNPTKLQSEDELELDVERRCRAILEEQRHKEEEHDRTLRIIPRLFVKKDTNRNEISEIIKQEARMRMLKRQENILLEQEELNLIYDLLLQYSRPDTTEDSTPTSPESELAKYKTERVRINYDGFCQVRMQLNDKVEYYFRPSVFLQLPRDKLGCISVSRFYDYILCRDALLRKRISLAWHDSTGSGFLTEQELENWIQEEISNSPILSKLEKSYQAFYICHAARRFLFLFDSSQRHKVRIRELIKSPVLDELLILRQELTEEELQGNWFAPATAREVYEMYTKLDLDHNGLLSQEELLRYRGSYLTEAFVQRVFEESQTFNGYIDFKAFLDFVLAMEDKGSKSALHYFFRILDLRKLGAIGIFEINYFFRDVRKHLIKDDLPAPSVEDVTDEIFDMVPLLSHNDPPANSLQVVSILTDIEAFYHYDNRESLIAQQICSRRRYEGPEVRGNSKEPMVGQRKFRSTPPLGTALRVAALHAGGRAQEGAKGVPCALVVVDSNILGLAGHNHSFLGKYGVGACLTPASVKIKNDSSNPTYWLRRMGLMQTSVSSQCHKAEQKSSKPKSNVKFSASTKRTRRRLTAHHHALQETTKLNCSVIHETKQHEKCEEELHQRLMQPRRGSEGNTCTEDNAGEQAGVTRRKMDQESPQTTEEVQVKASHHSDASASDVGSVDLCLTPASSCVAAGRMSSSVSECGDSWSVASGSQSSSFSLISALQLESIDGTGAQEGPSREAAMYRAVLLMSDGEVE</sequence>
<dbReference type="CDD" id="cd21505">
    <property type="entry name" value="PPP2R3C"/>
    <property type="match status" value="1"/>
</dbReference>
<dbReference type="AlphaFoldDB" id="L1JUS2"/>
<reference evidence="6 8" key="1">
    <citation type="journal article" date="2012" name="Nature">
        <title>Algal genomes reveal evolutionary mosaicism and the fate of nucleomorphs.</title>
        <authorList>
            <consortium name="DOE Joint Genome Institute"/>
            <person name="Curtis B.A."/>
            <person name="Tanifuji G."/>
            <person name="Burki F."/>
            <person name="Gruber A."/>
            <person name="Irimia M."/>
            <person name="Maruyama S."/>
            <person name="Arias M.C."/>
            <person name="Ball S.G."/>
            <person name="Gile G.H."/>
            <person name="Hirakawa Y."/>
            <person name="Hopkins J.F."/>
            <person name="Kuo A."/>
            <person name="Rensing S.A."/>
            <person name="Schmutz J."/>
            <person name="Symeonidi A."/>
            <person name="Elias M."/>
            <person name="Eveleigh R.J."/>
            <person name="Herman E.K."/>
            <person name="Klute M.J."/>
            <person name="Nakayama T."/>
            <person name="Obornik M."/>
            <person name="Reyes-Prieto A."/>
            <person name="Armbrust E.V."/>
            <person name="Aves S.J."/>
            <person name="Beiko R.G."/>
            <person name="Coutinho P."/>
            <person name="Dacks J.B."/>
            <person name="Durnford D.G."/>
            <person name="Fast N.M."/>
            <person name="Green B.R."/>
            <person name="Grisdale C.J."/>
            <person name="Hempel F."/>
            <person name="Henrissat B."/>
            <person name="Hoppner M.P."/>
            <person name="Ishida K."/>
            <person name="Kim E."/>
            <person name="Koreny L."/>
            <person name="Kroth P.G."/>
            <person name="Liu Y."/>
            <person name="Malik S.B."/>
            <person name="Maier U.G."/>
            <person name="McRose D."/>
            <person name="Mock T."/>
            <person name="Neilson J.A."/>
            <person name="Onodera N.T."/>
            <person name="Poole A.M."/>
            <person name="Pritham E.J."/>
            <person name="Richards T.A."/>
            <person name="Rocap G."/>
            <person name="Roy S.W."/>
            <person name="Sarai C."/>
            <person name="Schaack S."/>
            <person name="Shirato S."/>
            <person name="Slamovits C.H."/>
            <person name="Spencer D.F."/>
            <person name="Suzuki S."/>
            <person name="Worden A.Z."/>
            <person name="Zauner S."/>
            <person name="Barry K."/>
            <person name="Bell C."/>
            <person name="Bharti A.K."/>
            <person name="Crow J.A."/>
            <person name="Grimwood J."/>
            <person name="Kramer R."/>
            <person name="Lindquist E."/>
            <person name="Lucas S."/>
            <person name="Salamov A."/>
            <person name="McFadden G.I."/>
            <person name="Lane C.E."/>
            <person name="Keeling P.J."/>
            <person name="Gray M.W."/>
            <person name="Grigoriev I.V."/>
            <person name="Archibald J.M."/>
        </authorList>
    </citation>
    <scope>NUCLEOTIDE SEQUENCE</scope>
    <source>
        <strain evidence="6 8">CCMP2712</strain>
    </source>
</reference>
<dbReference type="PROSITE" id="PS50222">
    <property type="entry name" value="EF_HAND_2"/>
    <property type="match status" value="1"/>
</dbReference>
<evidence type="ECO:0000256" key="1">
    <source>
        <dbReference type="ARBA" id="ARBA00004496"/>
    </source>
</evidence>
<dbReference type="EMBL" id="JH992974">
    <property type="protein sequence ID" value="EKX51955.1"/>
    <property type="molecule type" value="Genomic_DNA"/>
</dbReference>
<dbReference type="InterPro" id="IPR018247">
    <property type="entry name" value="EF_Hand_1_Ca_BS"/>
</dbReference>
<dbReference type="GO" id="GO:0030865">
    <property type="term" value="P:cortical cytoskeleton organization"/>
    <property type="evidence" value="ECO:0007669"/>
    <property type="project" value="TreeGrafter"/>
</dbReference>
<evidence type="ECO:0000256" key="2">
    <source>
        <dbReference type="ARBA" id="ARBA00022490"/>
    </source>
</evidence>
<dbReference type="SUPFAM" id="SSF47473">
    <property type="entry name" value="EF-hand"/>
    <property type="match status" value="1"/>
</dbReference>
<dbReference type="GO" id="GO:0000226">
    <property type="term" value="P:microtubule cytoskeleton organization"/>
    <property type="evidence" value="ECO:0007669"/>
    <property type="project" value="TreeGrafter"/>
</dbReference>
<proteinExistence type="predicted"/>
<dbReference type="OrthoDB" id="10265007at2759"/>
<dbReference type="Gene3D" id="1.10.238.10">
    <property type="entry name" value="EF-hand"/>
    <property type="match status" value="1"/>
</dbReference>
<dbReference type="GO" id="GO:0005509">
    <property type="term" value="F:calcium ion binding"/>
    <property type="evidence" value="ECO:0007669"/>
    <property type="project" value="InterPro"/>
</dbReference>
<dbReference type="InterPro" id="IPR039865">
    <property type="entry name" value="PPP2R3C"/>
</dbReference>
<accession>L1JUS2</accession>
<dbReference type="PaxDb" id="55529-EKX51955"/>
<feature type="domain" description="EF-hand" evidence="5">
    <location>
        <begin position="290"/>
        <end position="325"/>
    </location>
</feature>
<evidence type="ECO:0000313" key="6">
    <source>
        <dbReference type="EMBL" id="EKX51955.1"/>
    </source>
</evidence>
<dbReference type="GO" id="GO:0005737">
    <property type="term" value="C:cytoplasm"/>
    <property type="evidence" value="ECO:0007669"/>
    <property type="project" value="UniProtKB-SubCell"/>
</dbReference>
<keyword evidence="2" id="KW-0963">Cytoplasm</keyword>
<dbReference type="GO" id="GO:0035303">
    <property type="term" value="P:regulation of dephosphorylation"/>
    <property type="evidence" value="ECO:0007669"/>
    <property type="project" value="InterPro"/>
</dbReference>
<dbReference type="GeneID" id="17308461"/>
<feature type="compositionally biased region" description="Polar residues" evidence="4">
    <location>
        <begin position="580"/>
        <end position="590"/>
    </location>
</feature>
<name>L1JUS2_GUITC</name>
<keyword evidence="8" id="KW-1185">Reference proteome</keyword>
<evidence type="ECO:0000313" key="8">
    <source>
        <dbReference type="Proteomes" id="UP000011087"/>
    </source>
</evidence>
<dbReference type="Proteomes" id="UP000011087">
    <property type="component" value="Unassembled WGS sequence"/>
</dbReference>
<evidence type="ECO:0000259" key="5">
    <source>
        <dbReference type="PROSITE" id="PS50222"/>
    </source>
</evidence>
<dbReference type="KEGG" id="gtt:GUITHDRAFT_161479"/>
<comment type="subcellular location">
    <subcellularLocation>
        <location evidence="1">Cytoplasm</location>
    </subcellularLocation>
</comment>
<dbReference type="eggNOG" id="KOG2562">
    <property type="taxonomic scope" value="Eukaryota"/>
</dbReference>
<dbReference type="HOGENOM" id="CLU_364667_0_0_1"/>
<dbReference type="PROSITE" id="PS00018">
    <property type="entry name" value="EF_HAND_1"/>
    <property type="match status" value="1"/>
</dbReference>
<dbReference type="GO" id="GO:0005819">
    <property type="term" value="C:spindle"/>
    <property type="evidence" value="ECO:0007669"/>
    <property type="project" value="TreeGrafter"/>
</dbReference>
<feature type="region of interest" description="Disordered" evidence="4">
    <location>
        <begin position="569"/>
        <end position="593"/>
    </location>
</feature>
<feature type="region of interest" description="Disordered" evidence="4">
    <location>
        <begin position="634"/>
        <end position="685"/>
    </location>
</feature>
<evidence type="ECO:0000256" key="4">
    <source>
        <dbReference type="SAM" id="MobiDB-lite"/>
    </source>
</evidence>
<reference evidence="7" key="3">
    <citation type="submission" date="2016-03" db="UniProtKB">
        <authorList>
            <consortium name="EnsemblProtists"/>
        </authorList>
    </citation>
    <scope>IDENTIFICATION</scope>
</reference>
<protein>
    <recommendedName>
        <fullName evidence="5">EF-hand domain-containing protein</fullName>
    </recommendedName>
</protein>
<evidence type="ECO:0000313" key="7">
    <source>
        <dbReference type="EnsemblProtists" id="EKX51955"/>
    </source>
</evidence>
<dbReference type="EnsemblProtists" id="EKX51955">
    <property type="protein sequence ID" value="EKX51955"/>
    <property type="gene ID" value="GUITHDRAFT_161479"/>
</dbReference>
<dbReference type="PANTHER" id="PTHR12085">
    <property type="entry name" value="SERINE/THREONINE-PROTEIN PHOSPHATASE 2A REGULATORY SUBUNIT B'' SUBUNIT GAMMA"/>
    <property type="match status" value="1"/>
</dbReference>
<organism evidence="6">
    <name type="scientific">Guillardia theta (strain CCMP2712)</name>
    <name type="common">Cryptophyte</name>
    <dbReference type="NCBI Taxonomy" id="905079"/>
    <lineage>
        <taxon>Eukaryota</taxon>
        <taxon>Cryptophyceae</taxon>
        <taxon>Pyrenomonadales</taxon>
        <taxon>Geminigeraceae</taxon>
        <taxon>Guillardia</taxon>
    </lineage>
</organism>
<keyword evidence="3" id="KW-0106">Calcium</keyword>
<gene>
    <name evidence="6" type="ORF">GUITHDRAFT_161479</name>
</gene>